<gene>
    <name evidence="1" type="ORF">QQF64_024283</name>
</gene>
<keyword evidence="2" id="KW-1185">Reference proteome</keyword>
<comment type="caution">
    <text evidence="1">The sequence shown here is derived from an EMBL/GenBank/DDBJ whole genome shotgun (WGS) entry which is preliminary data.</text>
</comment>
<name>A0ABR3NL30_9TELE</name>
<evidence type="ECO:0000313" key="1">
    <source>
        <dbReference type="EMBL" id="KAL1277610.1"/>
    </source>
</evidence>
<organism evidence="1 2">
    <name type="scientific">Cirrhinus molitorella</name>
    <name type="common">mud carp</name>
    <dbReference type="NCBI Taxonomy" id="172907"/>
    <lineage>
        <taxon>Eukaryota</taxon>
        <taxon>Metazoa</taxon>
        <taxon>Chordata</taxon>
        <taxon>Craniata</taxon>
        <taxon>Vertebrata</taxon>
        <taxon>Euteleostomi</taxon>
        <taxon>Actinopterygii</taxon>
        <taxon>Neopterygii</taxon>
        <taxon>Teleostei</taxon>
        <taxon>Ostariophysi</taxon>
        <taxon>Cypriniformes</taxon>
        <taxon>Cyprinidae</taxon>
        <taxon>Labeoninae</taxon>
        <taxon>Labeonini</taxon>
        <taxon>Cirrhinus</taxon>
    </lineage>
</organism>
<dbReference type="EMBL" id="JAYMGO010000003">
    <property type="protein sequence ID" value="KAL1277610.1"/>
    <property type="molecule type" value="Genomic_DNA"/>
</dbReference>
<dbReference type="Proteomes" id="UP001558613">
    <property type="component" value="Unassembled WGS sequence"/>
</dbReference>
<evidence type="ECO:0000313" key="2">
    <source>
        <dbReference type="Proteomes" id="UP001558613"/>
    </source>
</evidence>
<sequence length="107" mass="12422">MPIASVQPRKTRCFKLRHLSRLAICRWTNGTPVCTRCFGCAANQRARSRFVVGDDDDMKIFVVTGRRARSECEGRAWQGRSLSTNIHASYGDFRLRESRRSEQRRCR</sequence>
<proteinExistence type="predicted"/>
<reference evidence="1 2" key="1">
    <citation type="submission" date="2023-09" db="EMBL/GenBank/DDBJ databases">
        <authorList>
            <person name="Wang M."/>
        </authorList>
    </citation>
    <scope>NUCLEOTIDE SEQUENCE [LARGE SCALE GENOMIC DNA]</scope>
    <source>
        <strain evidence="1">GT-2023</strain>
        <tissue evidence="1">Liver</tissue>
    </source>
</reference>
<protein>
    <submittedName>
        <fullName evidence="1">Uncharacterized protein</fullName>
    </submittedName>
</protein>
<accession>A0ABR3NL30</accession>